<comment type="caution">
    <text evidence="11">The sequence shown here is derived from an EMBL/GenBank/DDBJ whole genome shotgun (WGS) entry which is preliminary data.</text>
</comment>
<comment type="subcellular location">
    <subcellularLocation>
        <location evidence="1">Cell membrane</location>
        <topology evidence="1">Peripheral membrane protein</topology>
    </subcellularLocation>
</comment>
<dbReference type="SMART" id="SM00382">
    <property type="entry name" value="AAA"/>
    <property type="match status" value="1"/>
</dbReference>
<name>A0ABV7Y5E7_9ACTN</name>
<dbReference type="InterPro" id="IPR003593">
    <property type="entry name" value="AAA+_ATPase"/>
</dbReference>
<dbReference type="EMBL" id="JBHRZH010000004">
    <property type="protein sequence ID" value="MFC3759933.1"/>
    <property type="molecule type" value="Genomic_DNA"/>
</dbReference>
<evidence type="ECO:0000256" key="9">
    <source>
        <dbReference type="ARBA" id="ARBA00023136"/>
    </source>
</evidence>
<evidence type="ECO:0000313" key="12">
    <source>
        <dbReference type="Proteomes" id="UP001595699"/>
    </source>
</evidence>
<keyword evidence="5" id="KW-0997">Cell inner membrane</keyword>
<keyword evidence="12" id="KW-1185">Reference proteome</keyword>
<dbReference type="InterPro" id="IPR013563">
    <property type="entry name" value="Oligopep_ABC_C"/>
</dbReference>
<dbReference type="SUPFAM" id="SSF52540">
    <property type="entry name" value="P-loop containing nucleoside triphosphate hydrolases"/>
    <property type="match status" value="1"/>
</dbReference>
<dbReference type="CDD" id="cd03257">
    <property type="entry name" value="ABC_NikE_OppD_transporters"/>
    <property type="match status" value="1"/>
</dbReference>
<keyword evidence="9" id="KW-0472">Membrane</keyword>
<evidence type="ECO:0000256" key="8">
    <source>
        <dbReference type="ARBA" id="ARBA00022967"/>
    </source>
</evidence>
<proteinExistence type="inferred from homology"/>
<evidence type="ECO:0000313" key="11">
    <source>
        <dbReference type="EMBL" id="MFC3759933.1"/>
    </source>
</evidence>
<protein>
    <submittedName>
        <fullName evidence="11">ABC transporter ATP-binding protein</fullName>
    </submittedName>
</protein>
<dbReference type="Pfam" id="PF08352">
    <property type="entry name" value="oligo_HPY"/>
    <property type="match status" value="1"/>
</dbReference>
<keyword evidence="6" id="KW-0547">Nucleotide-binding</keyword>
<comment type="similarity">
    <text evidence="2">Belongs to the ABC transporter superfamily.</text>
</comment>
<gene>
    <name evidence="11" type="ORF">ACFOUW_03720</name>
</gene>
<keyword evidence="3" id="KW-0813">Transport</keyword>
<accession>A0ABV7Y5E7</accession>
<keyword evidence="7 11" id="KW-0067">ATP-binding</keyword>
<evidence type="ECO:0000256" key="5">
    <source>
        <dbReference type="ARBA" id="ARBA00022519"/>
    </source>
</evidence>
<evidence type="ECO:0000256" key="6">
    <source>
        <dbReference type="ARBA" id="ARBA00022741"/>
    </source>
</evidence>
<dbReference type="RefSeq" id="WP_205120235.1">
    <property type="nucleotide sequence ID" value="NZ_JAFBCM010000001.1"/>
</dbReference>
<feature type="domain" description="ABC transporter" evidence="10">
    <location>
        <begin position="17"/>
        <end position="297"/>
    </location>
</feature>
<dbReference type="PROSITE" id="PS00211">
    <property type="entry name" value="ABC_TRANSPORTER_1"/>
    <property type="match status" value="1"/>
</dbReference>
<dbReference type="NCBIfam" id="TIGR01727">
    <property type="entry name" value="oligo_HPY"/>
    <property type="match status" value="1"/>
</dbReference>
<evidence type="ECO:0000256" key="1">
    <source>
        <dbReference type="ARBA" id="ARBA00004202"/>
    </source>
</evidence>
<dbReference type="GO" id="GO:0005524">
    <property type="term" value="F:ATP binding"/>
    <property type="evidence" value="ECO:0007669"/>
    <property type="project" value="UniProtKB-KW"/>
</dbReference>
<dbReference type="InterPro" id="IPR027417">
    <property type="entry name" value="P-loop_NTPase"/>
</dbReference>
<sequence>MAERVAEQVEEPPLLDVRGLKTHFHLDEGLVRAVDGVDLAVRPGETVCVVGESGCGKSITARSILQLVEEPGRIVEGEVLLRIDEDHQLFREQHKSRRDRDAIAAYRAAGTGQLDLARLDPKGSAIRQIRGKDVAMIFQEPMVSLSPVHTIGYQIVENIRTHEKVDKKDARDRAIEELRLVGIPRPEQRVDAYTFELSGGMRQRAMIAMALACRPRLLIADEPTTALDVTTQAQILELLQGLQEQLGMAVMFITHDLGVVAEIADRVTVMYLGIVAEECDVDDLFHDPRHPYTRALLRSVPTVGPRAHRRLATIRGIVPHPYNRPAGCPFHARCDSVMPGKCDVIVPPVVSGAERAVRCLLYDKPDDLLPAPTTRSA</sequence>
<evidence type="ECO:0000256" key="3">
    <source>
        <dbReference type="ARBA" id="ARBA00022448"/>
    </source>
</evidence>
<dbReference type="Gene3D" id="3.40.50.300">
    <property type="entry name" value="P-loop containing nucleotide triphosphate hydrolases"/>
    <property type="match status" value="1"/>
</dbReference>
<evidence type="ECO:0000256" key="2">
    <source>
        <dbReference type="ARBA" id="ARBA00005417"/>
    </source>
</evidence>
<dbReference type="Pfam" id="PF00005">
    <property type="entry name" value="ABC_tran"/>
    <property type="match status" value="1"/>
</dbReference>
<evidence type="ECO:0000259" key="10">
    <source>
        <dbReference type="PROSITE" id="PS50893"/>
    </source>
</evidence>
<dbReference type="Proteomes" id="UP001595699">
    <property type="component" value="Unassembled WGS sequence"/>
</dbReference>
<organism evidence="11 12">
    <name type="scientific">Tenggerimyces flavus</name>
    <dbReference type="NCBI Taxonomy" id="1708749"/>
    <lineage>
        <taxon>Bacteria</taxon>
        <taxon>Bacillati</taxon>
        <taxon>Actinomycetota</taxon>
        <taxon>Actinomycetes</taxon>
        <taxon>Propionibacteriales</taxon>
        <taxon>Nocardioidaceae</taxon>
        <taxon>Tenggerimyces</taxon>
    </lineage>
</organism>
<evidence type="ECO:0000256" key="7">
    <source>
        <dbReference type="ARBA" id="ARBA00022840"/>
    </source>
</evidence>
<keyword evidence="8" id="KW-1278">Translocase</keyword>
<keyword evidence="4" id="KW-1003">Cell membrane</keyword>
<reference evidence="12" key="1">
    <citation type="journal article" date="2019" name="Int. J. Syst. Evol. Microbiol.">
        <title>The Global Catalogue of Microorganisms (GCM) 10K type strain sequencing project: providing services to taxonomists for standard genome sequencing and annotation.</title>
        <authorList>
            <consortium name="The Broad Institute Genomics Platform"/>
            <consortium name="The Broad Institute Genome Sequencing Center for Infectious Disease"/>
            <person name="Wu L."/>
            <person name="Ma J."/>
        </authorList>
    </citation>
    <scope>NUCLEOTIDE SEQUENCE [LARGE SCALE GENOMIC DNA]</scope>
    <source>
        <strain evidence="12">CGMCC 4.7241</strain>
    </source>
</reference>
<dbReference type="InterPro" id="IPR017871">
    <property type="entry name" value="ABC_transporter-like_CS"/>
</dbReference>
<dbReference type="InterPro" id="IPR050388">
    <property type="entry name" value="ABC_Ni/Peptide_Import"/>
</dbReference>
<evidence type="ECO:0000256" key="4">
    <source>
        <dbReference type="ARBA" id="ARBA00022475"/>
    </source>
</evidence>
<dbReference type="PROSITE" id="PS50893">
    <property type="entry name" value="ABC_TRANSPORTER_2"/>
    <property type="match status" value="1"/>
</dbReference>
<dbReference type="PANTHER" id="PTHR43297">
    <property type="entry name" value="OLIGOPEPTIDE TRANSPORT ATP-BINDING PROTEIN APPD"/>
    <property type="match status" value="1"/>
</dbReference>
<dbReference type="InterPro" id="IPR003439">
    <property type="entry name" value="ABC_transporter-like_ATP-bd"/>
</dbReference>
<dbReference type="PANTHER" id="PTHR43297:SF14">
    <property type="entry name" value="ATPASE AAA-TYPE CORE DOMAIN-CONTAINING PROTEIN"/>
    <property type="match status" value="1"/>
</dbReference>